<evidence type="ECO:0000256" key="7">
    <source>
        <dbReference type="ARBA" id="ARBA00052328"/>
    </source>
</evidence>
<dbReference type="GO" id="GO:0000287">
    <property type="term" value="F:magnesium ion binding"/>
    <property type="evidence" value="ECO:0007669"/>
    <property type="project" value="UniProtKB-UniRule"/>
</dbReference>
<dbReference type="SUPFAM" id="SSF52418">
    <property type="entry name" value="Nucleoside phosphorylase/phosphoribosyltransferase catalytic domain"/>
    <property type="match status" value="1"/>
</dbReference>
<keyword evidence="5 9" id="KW-0822">Tryptophan biosynthesis</keyword>
<feature type="binding site" evidence="9">
    <location>
        <begin position="91"/>
        <end position="94"/>
    </location>
    <ligand>
        <name>5-phospho-alpha-D-ribose 1-diphosphate</name>
        <dbReference type="ChEBI" id="CHEBI:58017"/>
    </ligand>
</feature>
<evidence type="ECO:0000256" key="2">
    <source>
        <dbReference type="ARBA" id="ARBA00022605"/>
    </source>
</evidence>
<evidence type="ECO:0000256" key="5">
    <source>
        <dbReference type="ARBA" id="ARBA00022822"/>
    </source>
</evidence>
<feature type="binding site" evidence="9">
    <location>
        <position position="89"/>
    </location>
    <ligand>
        <name>5-phospho-alpha-D-ribose 1-diphosphate</name>
        <dbReference type="ChEBI" id="CHEBI:58017"/>
    </ligand>
</feature>
<feature type="domain" description="Glycosyl transferase family 3" evidence="10">
    <location>
        <begin position="77"/>
        <end position="324"/>
    </location>
</feature>
<dbReference type="FunFam" id="3.40.1030.10:FF:000002">
    <property type="entry name" value="Anthranilate phosphoribosyltransferase"/>
    <property type="match status" value="1"/>
</dbReference>
<dbReference type="GO" id="GO:0004048">
    <property type="term" value="F:anthranilate phosphoribosyltransferase activity"/>
    <property type="evidence" value="ECO:0007669"/>
    <property type="project" value="UniProtKB-UniRule"/>
</dbReference>
<comment type="function">
    <text evidence="9">Catalyzes the transfer of the phosphoribosyl group of 5-phosphorylribose-1-pyrophosphate (PRPP) to anthranilate to yield N-(5'-phosphoribosyl)-anthranilate (PRA).</text>
</comment>
<evidence type="ECO:0000256" key="6">
    <source>
        <dbReference type="ARBA" id="ARBA00023141"/>
    </source>
</evidence>
<dbReference type="NCBIfam" id="TIGR01245">
    <property type="entry name" value="trpD"/>
    <property type="match status" value="1"/>
</dbReference>
<dbReference type="InterPro" id="IPR017459">
    <property type="entry name" value="Glycosyl_Trfase_fam3_N_dom"/>
</dbReference>
<reference evidence="12 13" key="1">
    <citation type="submission" date="2015-09" db="EMBL/GenBank/DDBJ databases">
        <title>Draft Genome Sequence of the Strain BR 3267 (Bradyrhizobium yuanmingense) recommended as inoculant for cowpea in Brazil.</title>
        <authorList>
            <person name="Simoes-Araujo J.L."/>
            <person name="Zilli J.E."/>
        </authorList>
    </citation>
    <scope>NUCLEOTIDE SEQUENCE [LARGE SCALE GENOMIC DNA]</scope>
    <source>
        <strain evidence="12 13">BR3267</strain>
    </source>
</reference>
<dbReference type="InterPro" id="IPR000312">
    <property type="entry name" value="Glycosyl_Trfase_fam3"/>
</dbReference>
<keyword evidence="9" id="KW-0479">Metal-binding</keyword>
<evidence type="ECO:0000256" key="4">
    <source>
        <dbReference type="ARBA" id="ARBA00022679"/>
    </source>
</evidence>
<dbReference type="Pfam" id="PF00591">
    <property type="entry name" value="Glycos_transf_3"/>
    <property type="match status" value="1"/>
</dbReference>
<dbReference type="Pfam" id="PF02885">
    <property type="entry name" value="Glycos_trans_3N"/>
    <property type="match status" value="1"/>
</dbReference>
<feature type="binding site" evidence="9">
    <location>
        <begin position="109"/>
        <end position="117"/>
    </location>
    <ligand>
        <name>5-phospho-alpha-D-ribose 1-diphosphate</name>
        <dbReference type="ChEBI" id="CHEBI:58017"/>
    </ligand>
</feature>
<protein>
    <recommendedName>
        <fullName evidence="9">Anthranilate phosphoribosyltransferase</fullName>
        <ecNumber evidence="9">2.4.2.18</ecNumber>
    </recommendedName>
</protein>
<dbReference type="PANTHER" id="PTHR43285">
    <property type="entry name" value="ANTHRANILATE PHOSPHORIBOSYLTRANSFERASE"/>
    <property type="match status" value="1"/>
</dbReference>
<feature type="binding site" evidence="9">
    <location>
        <position position="81"/>
    </location>
    <ligand>
        <name>5-phospho-alpha-D-ribose 1-diphosphate</name>
        <dbReference type="ChEBI" id="CHEBI:58017"/>
    </ligand>
</feature>
<evidence type="ECO:0000313" key="13">
    <source>
        <dbReference type="Proteomes" id="UP000051380"/>
    </source>
</evidence>
<dbReference type="AlphaFoldDB" id="A0A0R3CMD6"/>
<evidence type="ECO:0000256" key="1">
    <source>
        <dbReference type="ARBA" id="ARBA00004907"/>
    </source>
</evidence>
<proteinExistence type="inferred from homology"/>
<feature type="binding site" evidence="9">
    <location>
        <position position="226"/>
    </location>
    <ligand>
        <name>Mg(2+)</name>
        <dbReference type="ChEBI" id="CHEBI:18420"/>
        <label>2</label>
    </ligand>
</feature>
<dbReference type="Gene3D" id="3.40.1030.10">
    <property type="entry name" value="Nucleoside phosphorylase/phosphoribosyltransferase catalytic domain"/>
    <property type="match status" value="1"/>
</dbReference>
<dbReference type="STRING" id="108015.GA0061099_10286"/>
<feature type="binding site" evidence="9">
    <location>
        <position position="167"/>
    </location>
    <ligand>
        <name>anthranilate</name>
        <dbReference type="ChEBI" id="CHEBI:16567"/>
        <label>2</label>
    </ligand>
</feature>
<comment type="pathway">
    <text evidence="1 9">Amino-acid biosynthesis; L-tryptophan biosynthesis; L-tryptophan from chorismate: step 2/5.</text>
</comment>
<dbReference type="OrthoDB" id="9806430at2"/>
<accession>A0A0R3CMD6</accession>
<comment type="caution">
    <text evidence="9">Lacks conserved residue(s) required for the propagation of feature annotation.</text>
</comment>
<feature type="binding site" evidence="9">
    <location>
        <position position="112"/>
    </location>
    <ligand>
        <name>anthranilate</name>
        <dbReference type="ChEBI" id="CHEBI:16567"/>
        <label>1</label>
    </ligand>
</feature>
<comment type="caution">
    <text evidence="12">The sequence shown here is derived from an EMBL/GenBank/DDBJ whole genome shotgun (WGS) entry which is preliminary data.</text>
</comment>
<dbReference type="InterPro" id="IPR036320">
    <property type="entry name" value="Glycosyl_Trfase_fam3_N_dom_sf"/>
</dbReference>
<evidence type="ECO:0000313" key="12">
    <source>
        <dbReference type="EMBL" id="KRP98873.1"/>
    </source>
</evidence>
<feature type="binding site" evidence="9">
    <location>
        <position position="227"/>
    </location>
    <ligand>
        <name>Mg(2+)</name>
        <dbReference type="ChEBI" id="CHEBI:18420"/>
        <label>1</label>
    </ligand>
</feature>
<dbReference type="Proteomes" id="UP000051380">
    <property type="component" value="Unassembled WGS sequence"/>
</dbReference>
<dbReference type="SUPFAM" id="SSF47648">
    <property type="entry name" value="Nucleoside phosphorylase/phosphoribosyltransferase N-terminal domain"/>
    <property type="match status" value="1"/>
</dbReference>
<evidence type="ECO:0000256" key="3">
    <source>
        <dbReference type="ARBA" id="ARBA00022676"/>
    </source>
</evidence>
<sequence length="337" mass="35288">MEPLKSIIAKVATGATLTREEAASAFDSMMAGYATPSQIGGLLIGMRVRGETVEEVTGAASAMRNIMPKIETRCDPIDIAGTSDTATCSFNVSTCASFIVAGVGVPVAKNVNRAVSSGSSHADVLARLGVKVDLNPDGIARCVHEANIGFTFVSAEYPAMHRISQIRSVLGTHTMFNLMEVLSNPARVKRQILGVFTPEWVQPLAYVLRNLGAGSVWVVHGSDGLDEISLGGTSFVAAVEAGTVRTFEVTPEEAGLPRYRTDTLESSDVEAHAVAIQKVLDGLPSRFRDAALLNAAAALVVAGRASNLKEGVALGQESLDRGAAAARLNRLIAVSNG</sequence>
<dbReference type="EMBL" id="LJYF01000016">
    <property type="protein sequence ID" value="KRP98873.1"/>
    <property type="molecule type" value="Genomic_DNA"/>
</dbReference>
<keyword evidence="9" id="KW-0460">Magnesium</keyword>
<keyword evidence="2 9" id="KW-0028">Amino-acid biosynthesis</keyword>
<gene>
    <name evidence="9" type="primary">trpD</name>
    <name evidence="12" type="ORF">AOQ72_16290</name>
</gene>
<comment type="subunit">
    <text evidence="9">Homodimer.</text>
</comment>
<feature type="binding site" evidence="9">
    <location>
        <position position="227"/>
    </location>
    <ligand>
        <name>Mg(2+)</name>
        <dbReference type="ChEBI" id="CHEBI:18420"/>
        <label>2</label>
    </ligand>
</feature>
<name>A0A0R3CMD6_9BRAD</name>
<feature type="domain" description="Glycosyl transferase family 3 N-terminal" evidence="11">
    <location>
        <begin position="5"/>
        <end position="65"/>
    </location>
</feature>
<dbReference type="InterPro" id="IPR005940">
    <property type="entry name" value="Anthranilate_Pribosyl_Tfrase"/>
</dbReference>
<organism evidence="12 13">
    <name type="scientific">Bradyrhizobium yuanmingense</name>
    <dbReference type="NCBI Taxonomy" id="108015"/>
    <lineage>
        <taxon>Bacteria</taxon>
        <taxon>Pseudomonadati</taxon>
        <taxon>Pseudomonadota</taxon>
        <taxon>Alphaproteobacteria</taxon>
        <taxon>Hyphomicrobiales</taxon>
        <taxon>Nitrobacteraceae</taxon>
        <taxon>Bradyrhizobium</taxon>
    </lineage>
</organism>
<keyword evidence="3 9" id="KW-0328">Glycosyltransferase</keyword>
<dbReference type="EC" id="2.4.2.18" evidence="9"/>
<comment type="cofactor">
    <cofactor evidence="9">
        <name>Mg(2+)</name>
        <dbReference type="ChEBI" id="CHEBI:18420"/>
    </cofactor>
    <text evidence="9">Binds 2 magnesium ions per monomer.</text>
</comment>
<feature type="binding site" evidence="9">
    <location>
        <position position="81"/>
    </location>
    <ligand>
        <name>anthranilate</name>
        <dbReference type="ChEBI" id="CHEBI:16567"/>
        <label>1</label>
    </ligand>
</feature>
<dbReference type="UniPathway" id="UPA00035">
    <property type="reaction ID" value="UER00041"/>
</dbReference>
<dbReference type="GO" id="GO:0005829">
    <property type="term" value="C:cytosol"/>
    <property type="evidence" value="ECO:0007669"/>
    <property type="project" value="TreeGrafter"/>
</dbReference>
<evidence type="ECO:0000256" key="9">
    <source>
        <dbReference type="HAMAP-Rule" id="MF_00211"/>
    </source>
</evidence>
<dbReference type="GO" id="GO:0000162">
    <property type="term" value="P:L-tryptophan biosynthetic process"/>
    <property type="evidence" value="ECO:0007669"/>
    <property type="project" value="UniProtKB-UniRule"/>
</dbReference>
<keyword evidence="4 9" id="KW-0808">Transferase</keyword>
<dbReference type="PANTHER" id="PTHR43285:SF2">
    <property type="entry name" value="ANTHRANILATE PHOSPHORIBOSYLTRANSFERASE"/>
    <property type="match status" value="1"/>
</dbReference>
<comment type="similarity">
    <text evidence="9">Belongs to the anthranilate phosphoribosyltransferase family.</text>
</comment>
<dbReference type="InterPro" id="IPR035902">
    <property type="entry name" value="Nuc_phospho_transferase"/>
</dbReference>
<dbReference type="RefSeq" id="WP_057027284.1">
    <property type="nucleotide sequence ID" value="NZ_LJYF01000016.1"/>
</dbReference>
<comment type="similarity">
    <text evidence="8">In the C-terminal section; belongs to the anthranilate phosphoribosyltransferase family.</text>
</comment>
<dbReference type="Gene3D" id="1.20.970.10">
    <property type="entry name" value="Transferase, Pyrimidine Nucleoside Phosphorylase, Chain C"/>
    <property type="match status" value="1"/>
</dbReference>
<evidence type="ECO:0000259" key="10">
    <source>
        <dbReference type="Pfam" id="PF00591"/>
    </source>
</evidence>
<dbReference type="HAMAP" id="MF_00211">
    <property type="entry name" value="TrpD"/>
    <property type="match status" value="1"/>
</dbReference>
<comment type="catalytic activity">
    <reaction evidence="7 9">
        <text>N-(5-phospho-beta-D-ribosyl)anthranilate + diphosphate = 5-phospho-alpha-D-ribose 1-diphosphate + anthranilate</text>
        <dbReference type="Rhea" id="RHEA:11768"/>
        <dbReference type="ChEBI" id="CHEBI:16567"/>
        <dbReference type="ChEBI" id="CHEBI:18277"/>
        <dbReference type="ChEBI" id="CHEBI:33019"/>
        <dbReference type="ChEBI" id="CHEBI:58017"/>
        <dbReference type="EC" id="2.4.2.18"/>
    </reaction>
</comment>
<evidence type="ECO:0000256" key="8">
    <source>
        <dbReference type="ARBA" id="ARBA00061188"/>
    </source>
</evidence>
<evidence type="ECO:0000259" key="11">
    <source>
        <dbReference type="Pfam" id="PF02885"/>
    </source>
</evidence>
<feature type="binding site" evidence="9">
    <location>
        <position position="93"/>
    </location>
    <ligand>
        <name>Mg(2+)</name>
        <dbReference type="ChEBI" id="CHEBI:18420"/>
        <label>1</label>
    </ligand>
</feature>
<keyword evidence="6 9" id="KW-0057">Aromatic amino acid biosynthesis</keyword>